<name>A0A427AXF9_ENSVE</name>
<organism evidence="2 3">
    <name type="scientific">Ensete ventricosum</name>
    <name type="common">Abyssinian banana</name>
    <name type="synonym">Musa ensete</name>
    <dbReference type="NCBI Taxonomy" id="4639"/>
    <lineage>
        <taxon>Eukaryota</taxon>
        <taxon>Viridiplantae</taxon>
        <taxon>Streptophyta</taxon>
        <taxon>Embryophyta</taxon>
        <taxon>Tracheophyta</taxon>
        <taxon>Spermatophyta</taxon>
        <taxon>Magnoliopsida</taxon>
        <taxon>Liliopsida</taxon>
        <taxon>Zingiberales</taxon>
        <taxon>Musaceae</taxon>
        <taxon>Ensete</taxon>
    </lineage>
</organism>
<evidence type="ECO:0000256" key="1">
    <source>
        <dbReference type="SAM" id="MobiDB-lite"/>
    </source>
</evidence>
<dbReference type="Proteomes" id="UP000287651">
    <property type="component" value="Unassembled WGS sequence"/>
</dbReference>
<feature type="compositionally biased region" description="Polar residues" evidence="1">
    <location>
        <begin position="1"/>
        <end position="22"/>
    </location>
</feature>
<evidence type="ECO:0000313" key="2">
    <source>
        <dbReference type="EMBL" id="RRT80944.1"/>
    </source>
</evidence>
<protein>
    <submittedName>
        <fullName evidence="2">Uncharacterized protein</fullName>
    </submittedName>
</protein>
<gene>
    <name evidence="2" type="ORF">B296_00010266</name>
</gene>
<accession>A0A427AXF9</accession>
<proteinExistence type="predicted"/>
<evidence type="ECO:0000313" key="3">
    <source>
        <dbReference type="Proteomes" id="UP000287651"/>
    </source>
</evidence>
<feature type="region of interest" description="Disordered" evidence="1">
    <location>
        <begin position="1"/>
        <end position="25"/>
    </location>
</feature>
<dbReference type="EMBL" id="AMZH03001026">
    <property type="protein sequence ID" value="RRT80944.1"/>
    <property type="molecule type" value="Genomic_DNA"/>
</dbReference>
<feature type="compositionally biased region" description="Basic residues" evidence="1">
    <location>
        <begin position="94"/>
        <end position="104"/>
    </location>
</feature>
<reference evidence="2 3" key="1">
    <citation type="journal article" date="2014" name="Agronomy (Basel)">
        <title>A Draft Genome Sequence for Ensete ventricosum, the Drought-Tolerant Tree Against Hunger.</title>
        <authorList>
            <person name="Harrison J."/>
            <person name="Moore K.A."/>
            <person name="Paszkiewicz K."/>
            <person name="Jones T."/>
            <person name="Grant M."/>
            <person name="Ambacheew D."/>
            <person name="Muzemil S."/>
            <person name="Studholme D.J."/>
        </authorList>
    </citation>
    <scope>NUCLEOTIDE SEQUENCE [LARGE SCALE GENOMIC DNA]</scope>
</reference>
<comment type="caution">
    <text evidence="2">The sequence shown here is derived from an EMBL/GenBank/DDBJ whole genome shotgun (WGS) entry which is preliminary data.</text>
</comment>
<sequence>MADSRYNNTSQNPKETKQTATESKVENVRTFGCSSFKTDYSLQSSPQSYKMLELSIRMHQQDPNFKQEREHAHGAFRGARAFSMQFPIASSPGKMKRPRAHQRSPRPPQDCVGSKRFGTRRPFFSSPDRLSAVVWRGSGGKGGFSIPIATACCYYYDGEGE</sequence>
<dbReference type="AlphaFoldDB" id="A0A427AXF9"/>
<feature type="region of interest" description="Disordered" evidence="1">
    <location>
        <begin position="89"/>
        <end position="118"/>
    </location>
</feature>